<name>A0A5B8I9A3_9GAMM</name>
<dbReference type="KEGG" id="dic:Dpoa569_0002893"/>
<organism evidence="1 2">
    <name type="scientific">Dickeya poaceiphila</name>
    <dbReference type="NCBI Taxonomy" id="568768"/>
    <lineage>
        <taxon>Bacteria</taxon>
        <taxon>Pseudomonadati</taxon>
        <taxon>Pseudomonadota</taxon>
        <taxon>Gammaproteobacteria</taxon>
        <taxon>Enterobacterales</taxon>
        <taxon>Pectobacteriaceae</taxon>
        <taxon>Dickeya</taxon>
    </lineage>
</organism>
<dbReference type="RefSeq" id="WP_042869035.1">
    <property type="nucleotide sequence ID" value="NZ_CM001975.1"/>
</dbReference>
<proteinExistence type="predicted"/>
<sequence>MIKGFSFYKYVNKKDALLIINNGTLFFTNPLNFNDPFDVFPCVPKEGLSKHYKYILRHHNILPDVHGKKKKSTLNNINIDDMRAEFSKKWAVTCFSKSPFILPLWAHYADNHKGCVLEFRVNSAISNYIIECLDKGCMDDEVIYPLDVVYSKKRPRLYDKDGIVTGEIARNIILTKDEAWSYEQEMRCFRENKQGAYPFRKDQLNRVYLGMKMNEKDVAEVTSAVKRYQEMHGHVVKIDTVSLDREEFKMTKL</sequence>
<dbReference type="OrthoDB" id="4119964at2"/>
<dbReference type="InterPro" id="IPR021352">
    <property type="entry name" value="DUF2971"/>
</dbReference>
<protein>
    <submittedName>
        <fullName evidence="1">DUF2971 domain-containing protein</fullName>
    </submittedName>
</protein>
<evidence type="ECO:0000313" key="2">
    <source>
        <dbReference type="Proteomes" id="UP000320591"/>
    </source>
</evidence>
<dbReference type="STRING" id="568768.GCA_000406125_00957"/>
<keyword evidence="2" id="KW-1185">Reference proteome</keyword>
<dbReference type="AlphaFoldDB" id="A0A5B8I9A3"/>
<evidence type="ECO:0000313" key="1">
    <source>
        <dbReference type="EMBL" id="QDX30944.1"/>
    </source>
</evidence>
<dbReference type="EMBL" id="CP042220">
    <property type="protein sequence ID" value="QDX30944.1"/>
    <property type="molecule type" value="Genomic_DNA"/>
</dbReference>
<dbReference type="Proteomes" id="UP000320591">
    <property type="component" value="Chromosome"/>
</dbReference>
<dbReference type="Pfam" id="PF11185">
    <property type="entry name" value="DUF2971"/>
    <property type="match status" value="1"/>
</dbReference>
<reference evidence="1 2" key="1">
    <citation type="journal article" date="2019" name="Environ. Microbiol.">
        <title>The phytopathogenic nature of Dickeya aquatica 174/2 and the dynamic early evolution of Dickeya pathogenicity.</title>
        <authorList>
            <person name="Duprey A."/>
            <person name="Taib N."/>
            <person name="Leonard S."/>
            <person name="Garin T."/>
            <person name="Flandrois J.P."/>
            <person name="Nasser W."/>
            <person name="Brochier-Armanet C."/>
            <person name="Reverchon S."/>
        </authorList>
    </citation>
    <scope>NUCLEOTIDE SEQUENCE [LARGE SCALE GENOMIC DNA]</scope>
    <source>
        <strain evidence="1 2">NCPPB 569</strain>
    </source>
</reference>
<accession>A0A5B8I9A3</accession>
<gene>
    <name evidence="1" type="ORF">Dpoa569_0002893</name>
</gene>